<protein>
    <recommendedName>
        <fullName evidence="13">Vomeronasal type-1 receptor</fullName>
    </recommendedName>
</protein>
<dbReference type="Pfam" id="PF03402">
    <property type="entry name" value="V1R"/>
    <property type="match status" value="1"/>
</dbReference>
<evidence type="ECO:0000256" key="3">
    <source>
        <dbReference type="ARBA" id="ARBA00010663"/>
    </source>
</evidence>
<keyword evidence="4 13" id="KW-1003">Cell membrane</keyword>
<evidence type="ECO:0000256" key="13">
    <source>
        <dbReference type="RuleBase" id="RU364061"/>
    </source>
</evidence>
<evidence type="ECO:0000256" key="2">
    <source>
        <dbReference type="ARBA" id="ARBA00004651"/>
    </source>
</evidence>
<evidence type="ECO:0000256" key="12">
    <source>
        <dbReference type="ARBA" id="ARBA00023224"/>
    </source>
</evidence>
<proteinExistence type="inferred from homology"/>
<dbReference type="InParanoid" id="G3UEJ9"/>
<feature type="transmembrane region" description="Helical" evidence="13">
    <location>
        <begin position="50"/>
        <end position="68"/>
    </location>
</feature>
<dbReference type="AlphaFoldDB" id="G3UEJ9"/>
<feature type="transmembrane region" description="Helical" evidence="13">
    <location>
        <begin position="12"/>
        <end position="38"/>
    </location>
</feature>
<feature type="domain" description="G-protein coupled receptors family 1 profile" evidence="14">
    <location>
        <begin position="27"/>
        <end position="291"/>
    </location>
</feature>
<evidence type="ECO:0000313" key="15">
    <source>
        <dbReference type="Ensembl" id="ENSLAFP00000026257.1"/>
    </source>
</evidence>
<dbReference type="Proteomes" id="UP000007646">
    <property type="component" value="Unassembled WGS sequence"/>
</dbReference>
<dbReference type="Ensembl" id="ENSLAFT00000007779.2">
    <property type="protein sequence ID" value="ENSLAFP00000026257.1"/>
    <property type="gene ID" value="ENSLAFG00000007782.2"/>
</dbReference>
<evidence type="ECO:0000256" key="10">
    <source>
        <dbReference type="ARBA" id="ARBA00023170"/>
    </source>
</evidence>
<dbReference type="GO" id="GO:0005886">
    <property type="term" value="C:plasma membrane"/>
    <property type="evidence" value="ECO:0007669"/>
    <property type="project" value="UniProtKB-SubCell"/>
</dbReference>
<keyword evidence="11" id="KW-0325">Glycoprotein</keyword>
<feature type="transmembrane region" description="Helical" evidence="13">
    <location>
        <begin position="270"/>
        <end position="292"/>
    </location>
</feature>
<comment type="similarity">
    <text evidence="3 13">Belongs to the G-protein coupled receptor 1 family.</text>
</comment>
<dbReference type="InterPro" id="IPR004072">
    <property type="entry name" value="Vmron_rcpt_1"/>
</dbReference>
<accession>G3UEJ9</accession>
<evidence type="ECO:0000256" key="1">
    <source>
        <dbReference type="ARBA" id="ARBA00003878"/>
    </source>
</evidence>
<dbReference type="FunFam" id="1.20.1070.10:FF:000033">
    <property type="entry name" value="Vomeronasal type-1 receptor"/>
    <property type="match status" value="1"/>
</dbReference>
<evidence type="ECO:0000256" key="6">
    <source>
        <dbReference type="ARBA" id="ARBA00022692"/>
    </source>
</evidence>
<dbReference type="PRINTS" id="PR01534">
    <property type="entry name" value="VOMERONASL1R"/>
</dbReference>
<dbReference type="Gene3D" id="1.20.1070.10">
    <property type="entry name" value="Rhodopsin 7-helix transmembrane proteins"/>
    <property type="match status" value="1"/>
</dbReference>
<evidence type="ECO:0000256" key="5">
    <source>
        <dbReference type="ARBA" id="ARBA00022507"/>
    </source>
</evidence>
<dbReference type="GO" id="GO:0016503">
    <property type="term" value="F:pheromone receptor activity"/>
    <property type="evidence" value="ECO:0007669"/>
    <property type="project" value="InterPro"/>
</dbReference>
<feature type="transmembrane region" description="Helical" evidence="13">
    <location>
        <begin position="195"/>
        <end position="213"/>
    </location>
</feature>
<evidence type="ECO:0000259" key="14">
    <source>
        <dbReference type="PROSITE" id="PS50262"/>
    </source>
</evidence>
<evidence type="ECO:0000256" key="7">
    <source>
        <dbReference type="ARBA" id="ARBA00022989"/>
    </source>
</evidence>
<reference evidence="15" key="3">
    <citation type="submission" date="2025-09" db="UniProtKB">
        <authorList>
            <consortium name="Ensembl"/>
        </authorList>
    </citation>
    <scope>IDENTIFICATION</scope>
    <source>
        <strain evidence="15">Isolate ISIS603380</strain>
    </source>
</reference>
<dbReference type="GeneTree" id="ENSGT00960000186612"/>
<evidence type="ECO:0000256" key="11">
    <source>
        <dbReference type="ARBA" id="ARBA00023180"/>
    </source>
</evidence>
<keyword evidence="5 13" id="KW-0589">Pheromone response</keyword>
<dbReference type="PANTHER" id="PTHR24062">
    <property type="entry name" value="VOMERONASAL TYPE-1 RECEPTOR"/>
    <property type="match status" value="1"/>
</dbReference>
<reference evidence="15 16" key="1">
    <citation type="submission" date="2009-06" db="EMBL/GenBank/DDBJ databases">
        <title>The Genome Sequence of Loxodonta africana (African elephant).</title>
        <authorList>
            <person name="Di Palma F."/>
            <person name="Heiman D."/>
            <person name="Young S."/>
            <person name="Johnson J."/>
            <person name="Lander E.S."/>
            <person name="Lindblad-Toh K."/>
        </authorList>
    </citation>
    <scope>NUCLEOTIDE SEQUENCE [LARGE SCALE GENOMIC DNA]</scope>
    <source>
        <strain evidence="15 16">Isolate ISIS603380</strain>
    </source>
</reference>
<dbReference type="GO" id="GO:0019236">
    <property type="term" value="P:response to pheromone"/>
    <property type="evidence" value="ECO:0007669"/>
    <property type="project" value="UniProtKB-KW"/>
</dbReference>
<dbReference type="eggNOG" id="ENOG502RD1P">
    <property type="taxonomic scope" value="Eukaryota"/>
</dbReference>
<evidence type="ECO:0000256" key="8">
    <source>
        <dbReference type="ARBA" id="ARBA00023040"/>
    </source>
</evidence>
<organism evidence="15 16">
    <name type="scientific">Loxodonta africana</name>
    <name type="common">African elephant</name>
    <dbReference type="NCBI Taxonomy" id="9785"/>
    <lineage>
        <taxon>Eukaryota</taxon>
        <taxon>Metazoa</taxon>
        <taxon>Chordata</taxon>
        <taxon>Craniata</taxon>
        <taxon>Vertebrata</taxon>
        <taxon>Euteleostomi</taxon>
        <taxon>Mammalia</taxon>
        <taxon>Eutheria</taxon>
        <taxon>Afrotheria</taxon>
        <taxon>Proboscidea</taxon>
        <taxon>Elephantidae</taxon>
        <taxon>Loxodonta</taxon>
    </lineage>
</organism>
<feature type="transmembrane region" description="Helical" evidence="13">
    <location>
        <begin position="88"/>
        <end position="113"/>
    </location>
</feature>
<evidence type="ECO:0000313" key="16">
    <source>
        <dbReference type="Proteomes" id="UP000007646"/>
    </source>
</evidence>
<keyword evidence="16" id="KW-1185">Reference proteome</keyword>
<keyword evidence="6 13" id="KW-0812">Transmembrane</keyword>
<dbReference type="HOGENOM" id="CLU_058641_1_0_1"/>
<keyword evidence="10 13" id="KW-0675">Receptor</keyword>
<evidence type="ECO:0000256" key="4">
    <source>
        <dbReference type="ARBA" id="ARBA00022475"/>
    </source>
</evidence>
<keyword evidence="8 13" id="KW-0297">G-protein coupled receptor</keyword>
<dbReference type="GO" id="GO:0007606">
    <property type="term" value="P:sensory perception of chemical stimulus"/>
    <property type="evidence" value="ECO:0007669"/>
    <property type="project" value="UniProtKB-ARBA"/>
</dbReference>
<reference evidence="15" key="2">
    <citation type="submission" date="2025-08" db="UniProtKB">
        <authorList>
            <consortium name="Ensembl"/>
        </authorList>
    </citation>
    <scope>IDENTIFICATION</scope>
    <source>
        <strain evidence="15">Isolate ISIS603380</strain>
    </source>
</reference>
<comment type="function">
    <text evidence="1">Putative pheromone receptor.</text>
</comment>
<keyword evidence="12 13" id="KW-0807">Transducer</keyword>
<comment type="subcellular location">
    <subcellularLocation>
        <location evidence="2 13">Cell membrane</location>
        <topology evidence="2 13">Multi-pass membrane protein</topology>
    </subcellularLocation>
</comment>
<dbReference type="SUPFAM" id="SSF81321">
    <property type="entry name" value="Family A G protein-coupled receptor-like"/>
    <property type="match status" value="1"/>
</dbReference>
<keyword evidence="7 13" id="KW-1133">Transmembrane helix</keyword>
<keyword evidence="9 13" id="KW-0472">Membrane</keyword>
<name>G3UEJ9_LOXAF</name>
<evidence type="ECO:0000256" key="9">
    <source>
        <dbReference type="ARBA" id="ARBA00023136"/>
    </source>
</evidence>
<feature type="transmembrane region" description="Helical" evidence="13">
    <location>
        <begin position="133"/>
        <end position="157"/>
    </location>
</feature>
<dbReference type="InterPro" id="IPR017452">
    <property type="entry name" value="GPCR_Rhodpsn_7TM"/>
</dbReference>
<feature type="transmembrane region" description="Helical" evidence="13">
    <location>
        <begin position="241"/>
        <end position="264"/>
    </location>
</feature>
<dbReference type="OMA" id="LCWIVHL"/>
<sequence length="312" mass="34880">VINSPMISSDLAFGITFLLQTGAGLLGNSSLLYLHLSFLFAGHKLKPTDLILSPLCLANTLVLLSKGVPQAMTAPGLKDFLGDMGCKLLFYLYRVARGTSLCATCLLSCFQIITVSSSVPRWTELKTRASDHIVSSCYPCWLLNLLLQIVIPLRVTGPNHDRNNTMRSDFAYCTDIFQHSVSVLLYALLLAPIDFMFLGLMVWSSGSMVFILYRHKKRVQHIHSKHLSHKTSPETRATHTILVLVSIFVSFYFLSSILAFYMALFDSQNVWLYSLSTLVAACFPSCSSFVLMNKVVHISRLSFIWGMSKINF</sequence>
<dbReference type="PROSITE" id="PS50262">
    <property type="entry name" value="G_PROTEIN_RECEP_F1_2"/>
    <property type="match status" value="1"/>
</dbReference>